<dbReference type="PANTHER" id="PTHR46063:SF1">
    <property type="entry name" value="KELCH DOMAIN-CONTAINING PROTEIN 4"/>
    <property type="match status" value="1"/>
</dbReference>
<dbReference type="VEuPathDB" id="FungiDB:H257_04369"/>
<keyword evidence="6" id="KW-1185">Reference proteome</keyword>
<evidence type="ECO:0000256" key="1">
    <source>
        <dbReference type="SAM" id="Coils"/>
    </source>
</evidence>
<accession>A0A425DGZ8</accession>
<dbReference type="InterPro" id="IPR052588">
    <property type="entry name" value="Kelch_domain_protein"/>
</dbReference>
<dbReference type="EMBL" id="MZMZ02001720">
    <property type="protein sequence ID" value="RQM28529.1"/>
    <property type="molecule type" value="Genomic_DNA"/>
</dbReference>
<feature type="domain" description="DUF4110" evidence="4">
    <location>
        <begin position="874"/>
        <end position="963"/>
    </location>
</feature>
<protein>
    <recommendedName>
        <fullName evidence="4">DUF4110 domain-containing protein</fullName>
    </recommendedName>
</protein>
<organism evidence="5 6">
    <name type="scientific">Aphanomyces astaci</name>
    <name type="common">Crayfish plague agent</name>
    <dbReference type="NCBI Taxonomy" id="112090"/>
    <lineage>
        <taxon>Eukaryota</taxon>
        <taxon>Sar</taxon>
        <taxon>Stramenopiles</taxon>
        <taxon>Oomycota</taxon>
        <taxon>Saprolegniomycetes</taxon>
        <taxon>Saprolegniales</taxon>
        <taxon>Verrucalvaceae</taxon>
        <taxon>Aphanomyces</taxon>
    </lineage>
</organism>
<evidence type="ECO:0000313" key="5">
    <source>
        <dbReference type="EMBL" id="RQM28529.1"/>
    </source>
</evidence>
<feature type="coiled-coil region" evidence="1">
    <location>
        <begin position="852"/>
        <end position="879"/>
    </location>
</feature>
<feature type="compositionally biased region" description="Acidic residues" evidence="2">
    <location>
        <begin position="664"/>
        <end position="680"/>
    </location>
</feature>
<dbReference type="Pfam" id="PF24681">
    <property type="entry name" value="Kelch_KLHDC2_KLHL20_DRC7"/>
    <property type="match status" value="1"/>
</dbReference>
<keyword evidence="3" id="KW-0812">Transmembrane</keyword>
<feature type="region of interest" description="Disordered" evidence="2">
    <location>
        <begin position="786"/>
        <end position="812"/>
    </location>
</feature>
<dbReference type="Proteomes" id="UP000284702">
    <property type="component" value="Unassembled WGS sequence"/>
</dbReference>
<dbReference type="InterPro" id="IPR025183">
    <property type="entry name" value="DUF4110"/>
</dbReference>
<dbReference type="SUPFAM" id="SSF117281">
    <property type="entry name" value="Kelch motif"/>
    <property type="match status" value="1"/>
</dbReference>
<dbReference type="Gene3D" id="2.120.10.80">
    <property type="entry name" value="Kelch-type beta propeller"/>
    <property type="match status" value="2"/>
</dbReference>
<feature type="compositionally biased region" description="Acidic residues" evidence="2">
    <location>
        <begin position="792"/>
        <end position="812"/>
    </location>
</feature>
<feature type="region of interest" description="Disordered" evidence="2">
    <location>
        <begin position="947"/>
        <end position="972"/>
    </location>
</feature>
<feature type="region of interest" description="Disordered" evidence="2">
    <location>
        <begin position="600"/>
        <end position="682"/>
    </location>
</feature>
<gene>
    <name evidence="5" type="ORF">B5M09_006694</name>
</gene>
<name>A0A425DGZ8_APHAT</name>
<feature type="transmembrane region" description="Helical" evidence="3">
    <location>
        <begin position="147"/>
        <end position="171"/>
    </location>
</feature>
<reference evidence="5" key="1">
    <citation type="submission" date="2018-07" db="EMBL/GenBank/DDBJ databases">
        <title>Annotation of Aphanomyces astaci genome assembly.</title>
        <authorList>
            <person name="Studholme D.J."/>
        </authorList>
    </citation>
    <scope>NUCLEOTIDE SEQUENCE [LARGE SCALE GENOMIC DNA]</scope>
    <source>
        <strain evidence="5">Pc</strain>
    </source>
</reference>
<evidence type="ECO:0000313" key="6">
    <source>
        <dbReference type="Proteomes" id="UP000284702"/>
    </source>
</evidence>
<feature type="coiled-coil region" evidence="1">
    <location>
        <begin position="249"/>
        <end position="283"/>
    </location>
</feature>
<dbReference type="InterPro" id="IPR015915">
    <property type="entry name" value="Kelch-typ_b-propeller"/>
</dbReference>
<keyword evidence="3" id="KW-1133">Transmembrane helix</keyword>
<evidence type="ECO:0000256" key="2">
    <source>
        <dbReference type="SAM" id="MobiDB-lite"/>
    </source>
</evidence>
<evidence type="ECO:0000259" key="4">
    <source>
        <dbReference type="Pfam" id="PF13422"/>
    </source>
</evidence>
<keyword evidence="1" id="KW-0175">Coiled coil</keyword>
<dbReference type="AlphaFoldDB" id="A0A425DGZ8"/>
<feature type="compositionally biased region" description="Acidic residues" evidence="2">
    <location>
        <begin position="619"/>
        <end position="639"/>
    </location>
</feature>
<evidence type="ECO:0000256" key="3">
    <source>
        <dbReference type="SAM" id="Phobius"/>
    </source>
</evidence>
<feature type="transmembrane region" description="Helical" evidence="3">
    <location>
        <begin position="183"/>
        <end position="210"/>
    </location>
</feature>
<keyword evidence="3" id="KW-0472">Membrane</keyword>
<dbReference type="VEuPathDB" id="FungiDB:H257_04371"/>
<comment type="caution">
    <text evidence="5">The sequence shown here is derived from an EMBL/GenBank/DDBJ whole genome shotgun (WGS) entry which is preliminary data.</text>
</comment>
<dbReference type="PANTHER" id="PTHR46063">
    <property type="entry name" value="KELCH DOMAIN-CONTAINING PROTEIN"/>
    <property type="match status" value="1"/>
</dbReference>
<dbReference type="Pfam" id="PF13422">
    <property type="entry name" value="DUF4110"/>
    <property type="match status" value="1"/>
</dbReference>
<proteinExistence type="predicted"/>
<sequence length="972" mass="110685">MHVRVSRTLSRLAGGKGWLRHRVPAKPNRNAFVFAAHKGLLTLLEFPEATTSTNLSLVDVTIPSSSACFGLKHMFEHSPAWSFFLDKVVGYDTIVINQMVHIANGRGFLRHELSKDVYNLNFATEFHATTATVGMLFFLFEFFKDRLLAFMVMSVVWLCELYSVICVRTWLSLTFFPPVFLSLFALFHVYFFCFPFGFSYVALWTTVAFLSHQMLLFLNRFELPALRDGVVSAQWPRQFVVASSTGTKAAAAKKDEKKARQELKQQKINKKKASKEAKDAGEEDIEAILQEFMKKDAAKVAIAVVPSLQPSPRANFSLSSMVNGDLLMFGGEYFDGECNVCYNELYRWNLEANEWKLISSPNTPPPRCSHQSVVYRDHLYVFGGEFATADQFYHYRDLWRLDLKTNSWECLEGKGGPSPRSGHRMTVWRNYLVVFGGFYEAARETKWFNDLFLFNFADLKWKKISLPVHKASPAPRSGCQLAVMASNDTIFMYGGYAKVKNVGEKAEGKVYTDIWALHMAPIIKAQDPTWEKLSRKGHAPSPRSGATMAVYKNRALLFGGVFDEEGRRHELKSVFYNDMFAYDMERKRWYEYRLRNKKEPGAKRRRQKAKAGDNGANDNGDDDDSGDDDSDDGDESDDGETAKEEAKRLNQFGYVGADGNIVYLEDDDEEEKEEEKEEVEDMFKKDVDESKHDDDHHDVVEAVVLPPKEPAQLEPVPQDKDEVAAVRMPLPRINPALIVRGNTFFVYGGVLEDGDREITLDDCWSLDLKRMDAWVEVLPGTMAEQLWKGDVSDTEDSAYDSDESDDDDDDDEFTEYVEPIDEEEQDKPPASIAVARAVDVLDGTADESAKKSKKKKNDRKAIRHEIETLQDQLQLADDSQTPLPGENLRDFFARTANHWATQVAHLPDTFERQLSVKDIKREGFAMAEVRYNELLPILERLNELEAEQKKAEEDQKDKKTAKKGGRDATSRR</sequence>